<evidence type="ECO:0000313" key="1">
    <source>
        <dbReference type="EMBL" id="KAA1075511.1"/>
    </source>
</evidence>
<comment type="caution">
    <text evidence="1">The sequence shown here is derived from an EMBL/GenBank/DDBJ whole genome shotgun (WGS) entry which is preliminary data.</text>
</comment>
<dbReference type="AlphaFoldDB" id="A0A5B0MFP7"/>
<organism evidence="1 2">
    <name type="scientific">Puccinia graminis f. sp. tritici</name>
    <dbReference type="NCBI Taxonomy" id="56615"/>
    <lineage>
        <taxon>Eukaryota</taxon>
        <taxon>Fungi</taxon>
        <taxon>Dikarya</taxon>
        <taxon>Basidiomycota</taxon>
        <taxon>Pucciniomycotina</taxon>
        <taxon>Pucciniomycetes</taxon>
        <taxon>Pucciniales</taxon>
        <taxon>Pucciniaceae</taxon>
        <taxon>Puccinia</taxon>
    </lineage>
</organism>
<dbReference type="Proteomes" id="UP000325313">
    <property type="component" value="Unassembled WGS sequence"/>
</dbReference>
<evidence type="ECO:0000313" key="2">
    <source>
        <dbReference type="Proteomes" id="UP000325313"/>
    </source>
</evidence>
<name>A0A5B0MFP7_PUCGR</name>
<protein>
    <submittedName>
        <fullName evidence="1">Uncharacterized protein</fullName>
    </submittedName>
</protein>
<sequence>MPKVTGRTAKARKAHLAIQLNVASSINQSPLHFGICFMQRPEGDPLRTCFWESRDSPHSTLINRRTGRREKKKALAEDSEYIKVGQYLKFMTNVGRFERPDELITLGTVGTMLG</sequence>
<reference evidence="1 2" key="1">
    <citation type="submission" date="2019-05" db="EMBL/GenBank/DDBJ databases">
        <title>Emergence of the Ug99 lineage of the wheat stem rust pathogen through somatic hybridization.</title>
        <authorList>
            <person name="Li F."/>
            <person name="Upadhyaya N.M."/>
            <person name="Sperschneider J."/>
            <person name="Matny O."/>
            <person name="Nguyen-Phuc H."/>
            <person name="Mago R."/>
            <person name="Raley C."/>
            <person name="Miller M.E."/>
            <person name="Silverstein K.A.T."/>
            <person name="Henningsen E."/>
            <person name="Hirsch C.D."/>
            <person name="Visser B."/>
            <person name="Pretorius Z.A."/>
            <person name="Steffenson B.J."/>
            <person name="Schwessinger B."/>
            <person name="Dodds P.N."/>
            <person name="Figueroa M."/>
        </authorList>
    </citation>
    <scope>NUCLEOTIDE SEQUENCE [LARGE SCALE GENOMIC DNA]</scope>
    <source>
        <strain evidence="1 2">Ug99</strain>
    </source>
</reference>
<proteinExistence type="predicted"/>
<gene>
    <name evidence="1" type="ORF">PGTUg99_019526</name>
</gene>
<dbReference type="EMBL" id="VDEP01000472">
    <property type="protein sequence ID" value="KAA1075511.1"/>
    <property type="molecule type" value="Genomic_DNA"/>
</dbReference>
<accession>A0A5B0MFP7</accession>